<dbReference type="EMBL" id="AP024718">
    <property type="protein sequence ID" value="BCX88913.1"/>
    <property type="molecule type" value="Genomic_DNA"/>
</dbReference>
<organism evidence="2 3">
    <name type="scientific">Methylomarinovum tepidoasis</name>
    <dbReference type="NCBI Taxonomy" id="2840183"/>
    <lineage>
        <taxon>Bacteria</taxon>
        <taxon>Pseudomonadati</taxon>
        <taxon>Pseudomonadota</taxon>
        <taxon>Gammaproteobacteria</taxon>
        <taxon>Methylococcales</taxon>
        <taxon>Methylothermaceae</taxon>
        <taxon>Methylomarinovum</taxon>
    </lineage>
</organism>
<dbReference type="Pfam" id="PF20123">
    <property type="entry name" value="DUF6513"/>
    <property type="match status" value="1"/>
</dbReference>
<dbReference type="GO" id="GO:0042558">
    <property type="term" value="P:pteridine-containing compound metabolic process"/>
    <property type="evidence" value="ECO:0007669"/>
    <property type="project" value="InterPro"/>
</dbReference>
<feature type="domain" description="Pterin-binding" evidence="1">
    <location>
        <begin position="96"/>
        <end position="337"/>
    </location>
</feature>
<dbReference type="RefSeq" id="WP_286291126.1">
    <property type="nucleotide sequence ID" value="NZ_AP024718.1"/>
</dbReference>
<evidence type="ECO:0000313" key="3">
    <source>
        <dbReference type="Proteomes" id="UP001321450"/>
    </source>
</evidence>
<dbReference type="InterPro" id="IPR000489">
    <property type="entry name" value="Pterin-binding_dom"/>
</dbReference>
<dbReference type="SUPFAM" id="SSF51717">
    <property type="entry name" value="Dihydropteroate synthetase-like"/>
    <property type="match status" value="1"/>
</dbReference>
<keyword evidence="3" id="KW-1185">Reference proteome</keyword>
<sequence length="466" mass="52191">MTDKREHILFLTGKLAEKQLRQILEAMRPDFDYTVHQLGLTVAALMTADMIRRRLKDTFGADRILVPGRCRGDLEALSQELGIPVQRGPDELKDLPAFFGHTQVKPDLSRYDIRIFAEITDAPRMSVAEILAQARWYRDHGADVIDVGCLPDTDFPHLEETFQALKAEGFVTSIDSLDPDDLLRGGKAGADFMLSLHQGTLWIAEEVDAVPVLIPQPPTDLATLDTAIEGMERLARPYILDPILEPIHFGLTASIVRYHEVRRRYPEAEMLMGVGNLTELTHADTVGINAILLGICSELRIRHILATQVSGHACRAVPEADLARRVLFYAREHNMLPKHVHPGLMCLHDPKPFPYNFAEVQELAAMIRDPSYRIQITREGIHIFNRDGLHSATDPFELFPKLGVENDGGHAFYLGVELARAQIAWQLGKRYAQDEPLDWGVAVETSGDETVDPHAYKPAGTTLKRT</sequence>
<dbReference type="PROSITE" id="PS50972">
    <property type="entry name" value="PTERIN_BINDING"/>
    <property type="match status" value="1"/>
</dbReference>
<proteinExistence type="predicted"/>
<name>A0AAU9CFB0_9GAMM</name>
<evidence type="ECO:0000313" key="2">
    <source>
        <dbReference type="EMBL" id="BCX88913.1"/>
    </source>
</evidence>
<dbReference type="InterPro" id="IPR045406">
    <property type="entry name" value="DUF6513"/>
</dbReference>
<dbReference type="InterPro" id="IPR011005">
    <property type="entry name" value="Dihydropteroate_synth-like_sf"/>
</dbReference>
<gene>
    <name evidence="2" type="ORF">MIN45_P1283</name>
</gene>
<dbReference type="KEGG" id="meiy:MIN45_P1283"/>
<reference evidence="3" key="1">
    <citation type="journal article" date="2024" name="Int. J. Syst. Evol. Microbiol.">
        <title>Methylomarinovum tepidoasis sp. nov., a moderately thermophilic methanotroph of the family Methylothermaceae isolated from a deep-sea hydrothermal field.</title>
        <authorList>
            <person name="Hirayama H."/>
            <person name="Takaki Y."/>
            <person name="Abe M."/>
            <person name="Miyazaki M."/>
            <person name="Uematsu K."/>
            <person name="Matsui Y."/>
            <person name="Takai K."/>
        </authorList>
    </citation>
    <scope>NUCLEOTIDE SEQUENCE [LARGE SCALE GENOMIC DNA]</scope>
    <source>
        <strain evidence="3">IN45</strain>
    </source>
</reference>
<dbReference type="Proteomes" id="UP001321450">
    <property type="component" value="Chromosome"/>
</dbReference>
<protein>
    <recommendedName>
        <fullName evidence="1">Pterin-binding domain-containing protein</fullName>
    </recommendedName>
</protein>
<accession>A0AAU9CFB0</accession>
<dbReference type="AlphaFoldDB" id="A0AAU9CFB0"/>
<evidence type="ECO:0000259" key="1">
    <source>
        <dbReference type="PROSITE" id="PS50972"/>
    </source>
</evidence>